<organism evidence="3 4">
    <name type="scientific">Daphnia pulex</name>
    <name type="common">Water flea</name>
    <dbReference type="NCBI Taxonomy" id="6669"/>
    <lineage>
        <taxon>Eukaryota</taxon>
        <taxon>Metazoa</taxon>
        <taxon>Ecdysozoa</taxon>
        <taxon>Arthropoda</taxon>
        <taxon>Crustacea</taxon>
        <taxon>Branchiopoda</taxon>
        <taxon>Diplostraca</taxon>
        <taxon>Cladocera</taxon>
        <taxon>Anomopoda</taxon>
        <taxon>Daphniidae</taxon>
        <taxon>Daphnia</taxon>
    </lineage>
</organism>
<dbReference type="PANTHER" id="PTHR33223:SF6">
    <property type="entry name" value="CCHC-TYPE DOMAIN-CONTAINING PROTEIN"/>
    <property type="match status" value="1"/>
</dbReference>
<dbReference type="GO" id="GO:0008270">
    <property type="term" value="F:zinc ion binding"/>
    <property type="evidence" value="ECO:0007669"/>
    <property type="project" value="UniProtKB-KW"/>
</dbReference>
<dbReference type="Gene3D" id="4.10.60.10">
    <property type="entry name" value="Zinc finger, CCHC-type"/>
    <property type="match status" value="1"/>
</dbReference>
<dbReference type="PANTHER" id="PTHR33223">
    <property type="entry name" value="CCHC-TYPE DOMAIN-CONTAINING PROTEIN"/>
    <property type="match status" value="1"/>
</dbReference>
<protein>
    <recommendedName>
        <fullName evidence="2">CCHC-type domain-containing protein</fullName>
    </recommendedName>
</protein>
<dbReference type="KEGG" id="dpx:DAPPUDRAFT_110075"/>
<dbReference type="HOGENOM" id="CLU_050287_0_0_1"/>
<evidence type="ECO:0000313" key="4">
    <source>
        <dbReference type="Proteomes" id="UP000000305"/>
    </source>
</evidence>
<dbReference type="OrthoDB" id="116216at2759"/>
<keyword evidence="1" id="KW-0479">Metal-binding</keyword>
<evidence type="ECO:0000256" key="1">
    <source>
        <dbReference type="PROSITE-ProRule" id="PRU00047"/>
    </source>
</evidence>
<reference evidence="3 4" key="1">
    <citation type="journal article" date="2011" name="Science">
        <title>The ecoresponsive genome of Daphnia pulex.</title>
        <authorList>
            <person name="Colbourne J.K."/>
            <person name="Pfrender M.E."/>
            <person name="Gilbert D."/>
            <person name="Thomas W.K."/>
            <person name="Tucker A."/>
            <person name="Oakley T.H."/>
            <person name="Tokishita S."/>
            <person name="Aerts A."/>
            <person name="Arnold G.J."/>
            <person name="Basu M.K."/>
            <person name="Bauer D.J."/>
            <person name="Caceres C.E."/>
            <person name="Carmel L."/>
            <person name="Casola C."/>
            <person name="Choi J.H."/>
            <person name="Detter J.C."/>
            <person name="Dong Q."/>
            <person name="Dusheyko S."/>
            <person name="Eads B.D."/>
            <person name="Frohlich T."/>
            <person name="Geiler-Samerotte K.A."/>
            <person name="Gerlach D."/>
            <person name="Hatcher P."/>
            <person name="Jogdeo S."/>
            <person name="Krijgsveld J."/>
            <person name="Kriventseva E.V."/>
            <person name="Kultz D."/>
            <person name="Laforsch C."/>
            <person name="Lindquist E."/>
            <person name="Lopez J."/>
            <person name="Manak J.R."/>
            <person name="Muller J."/>
            <person name="Pangilinan J."/>
            <person name="Patwardhan R.P."/>
            <person name="Pitluck S."/>
            <person name="Pritham E.J."/>
            <person name="Rechtsteiner A."/>
            <person name="Rho M."/>
            <person name="Rogozin I.B."/>
            <person name="Sakarya O."/>
            <person name="Salamov A."/>
            <person name="Schaack S."/>
            <person name="Shapiro H."/>
            <person name="Shiga Y."/>
            <person name="Skalitzky C."/>
            <person name="Smith Z."/>
            <person name="Souvorov A."/>
            <person name="Sung W."/>
            <person name="Tang Z."/>
            <person name="Tsuchiya D."/>
            <person name="Tu H."/>
            <person name="Vos H."/>
            <person name="Wang M."/>
            <person name="Wolf Y.I."/>
            <person name="Yamagata H."/>
            <person name="Yamada T."/>
            <person name="Ye Y."/>
            <person name="Shaw J.R."/>
            <person name="Andrews J."/>
            <person name="Crease T.J."/>
            <person name="Tang H."/>
            <person name="Lucas S.M."/>
            <person name="Robertson H.M."/>
            <person name="Bork P."/>
            <person name="Koonin E.V."/>
            <person name="Zdobnov E.M."/>
            <person name="Grigoriev I.V."/>
            <person name="Lynch M."/>
            <person name="Boore J.L."/>
        </authorList>
    </citation>
    <scope>NUCLEOTIDE SEQUENCE [LARGE SCALE GENOMIC DNA]</scope>
</reference>
<feature type="domain" description="CCHC-type" evidence="2">
    <location>
        <begin position="266"/>
        <end position="282"/>
    </location>
</feature>
<evidence type="ECO:0000259" key="2">
    <source>
        <dbReference type="PROSITE" id="PS50158"/>
    </source>
</evidence>
<gene>
    <name evidence="3" type="ORF">DAPPUDRAFT_110075</name>
</gene>
<dbReference type="EMBL" id="GL732593">
    <property type="protein sequence ID" value="EFX73142.1"/>
    <property type="molecule type" value="Genomic_DNA"/>
</dbReference>
<dbReference type="PROSITE" id="PS50158">
    <property type="entry name" value="ZF_CCHC"/>
    <property type="match status" value="1"/>
</dbReference>
<dbReference type="InterPro" id="IPR001878">
    <property type="entry name" value="Znf_CCHC"/>
</dbReference>
<keyword evidence="1" id="KW-0862">Zinc</keyword>
<dbReference type="SUPFAM" id="SSF57756">
    <property type="entry name" value="Retrovirus zinc finger-like domains"/>
    <property type="match status" value="1"/>
</dbReference>
<dbReference type="Proteomes" id="UP000000305">
    <property type="component" value="Unassembled WGS sequence"/>
</dbReference>
<dbReference type="SMART" id="SM00343">
    <property type="entry name" value="ZnF_C2HC"/>
    <property type="match status" value="1"/>
</dbReference>
<dbReference type="Pfam" id="PF00098">
    <property type="entry name" value="zf-CCHC"/>
    <property type="match status" value="1"/>
</dbReference>
<evidence type="ECO:0000313" key="3">
    <source>
        <dbReference type="EMBL" id="EFX73142.1"/>
    </source>
</evidence>
<dbReference type="AlphaFoldDB" id="E9H546"/>
<keyword evidence="4" id="KW-1185">Reference proteome</keyword>
<accession>E9H546</accession>
<dbReference type="GO" id="GO:0003676">
    <property type="term" value="F:nucleic acid binding"/>
    <property type="evidence" value="ECO:0007669"/>
    <property type="project" value="InterPro"/>
</dbReference>
<proteinExistence type="predicted"/>
<name>E9H546_DAPPU</name>
<keyword evidence="1" id="KW-0863">Zinc-finger</keyword>
<sequence>MLVTKLTGEAHELLQNILDTVTKDYKKIKKLLHDRFHGNENQDFFQAQLEGIEHYPGENIITYGFRLKNIFERGYPRNGQPIKEEESTRFQILRQKFLAGIDPKLKYKVRYKYFKVYEDLVLETDKYDRRLEAEKEEIRKRKFVNDVTSPLSQSDTILLWQAIETQNEKINAITSMSRFTTNPPDKAIELIPNKDLINRIMEMLHHLLAYQQLPFSAHQHLHPFNSPNLNVQTNETNHFSFPSSDPLIQHQFIHRQTQPLSTPPVKCYFCGNAGHRQRECRKQARVARKMFNANGERGRLMPYYNYGAPGHQPSSCSNEELITCGLAEGHMGITV</sequence>
<dbReference type="InterPro" id="IPR036875">
    <property type="entry name" value="Znf_CCHC_sf"/>
</dbReference>
<dbReference type="InParanoid" id="E9H546"/>
<dbReference type="PhylomeDB" id="E9H546"/>